<evidence type="ECO:0000313" key="7">
    <source>
        <dbReference type="EMBL" id="TDE16795.1"/>
    </source>
</evidence>
<feature type="domain" description="SLC26A/SulP transporter" evidence="6">
    <location>
        <begin position="11"/>
        <end position="399"/>
    </location>
</feature>
<keyword evidence="3 5" id="KW-1133">Transmembrane helix</keyword>
<protein>
    <submittedName>
        <fullName evidence="7">SulP family inorganic anion transporter</fullName>
    </submittedName>
</protein>
<dbReference type="EMBL" id="SMFL01000003">
    <property type="protein sequence ID" value="TDE16795.1"/>
    <property type="molecule type" value="Genomic_DNA"/>
</dbReference>
<evidence type="ECO:0000256" key="1">
    <source>
        <dbReference type="ARBA" id="ARBA00004141"/>
    </source>
</evidence>
<dbReference type="InterPro" id="IPR001902">
    <property type="entry name" value="SLC26A/SulP_fam"/>
</dbReference>
<dbReference type="Pfam" id="PF00916">
    <property type="entry name" value="Sulfate_transp"/>
    <property type="match status" value="1"/>
</dbReference>
<feature type="transmembrane region" description="Helical" evidence="5">
    <location>
        <begin position="307"/>
        <end position="325"/>
    </location>
</feature>
<evidence type="ECO:0000256" key="5">
    <source>
        <dbReference type="SAM" id="Phobius"/>
    </source>
</evidence>
<keyword evidence="8" id="KW-1185">Reference proteome</keyword>
<dbReference type="GO" id="GO:0055085">
    <property type="term" value="P:transmembrane transport"/>
    <property type="evidence" value="ECO:0007669"/>
    <property type="project" value="InterPro"/>
</dbReference>
<keyword evidence="2 5" id="KW-0812">Transmembrane</keyword>
<feature type="transmembrane region" description="Helical" evidence="5">
    <location>
        <begin position="198"/>
        <end position="219"/>
    </location>
</feature>
<comment type="caution">
    <text evidence="7">The sequence shown here is derived from an EMBL/GenBank/DDBJ whole genome shotgun (WGS) entry which is preliminary data.</text>
</comment>
<dbReference type="Proteomes" id="UP000294850">
    <property type="component" value="Unassembled WGS sequence"/>
</dbReference>
<feature type="transmembrane region" description="Helical" evidence="5">
    <location>
        <begin position="264"/>
        <end position="286"/>
    </location>
</feature>
<feature type="transmembrane region" description="Helical" evidence="5">
    <location>
        <begin position="345"/>
        <end position="374"/>
    </location>
</feature>
<keyword evidence="4 5" id="KW-0472">Membrane</keyword>
<feature type="transmembrane region" description="Helical" evidence="5">
    <location>
        <begin position="82"/>
        <end position="104"/>
    </location>
</feature>
<proteinExistence type="predicted"/>
<sequence>MKFPSVSLKYLREDFLAGISVFLVTIPLCLGIALASGAPLFAGVISGIIGGLVVGYWSGSEVTVSGPAAGLTVIVLQAIQSLGYQSFLVSVVLAGVIQFILGWLKAGTLSSFFPNSTIRGMMVAIGLVIILKQFPHALGWDVDYEGEFEFSQQSDGENTFTEIFSALTHVNSGAFIISSACILFLVFWDKLAVGKQTFFKLFPSSLAVIFVGVGLNELFRILHPDWYLGTSPQHMVSFPSFRSWDVIMNSFVFPDFAALTSSGVYVAALTIALVASLESLITLEAADRVDHDRRYSSPNQELRAQGISNILCGLVGALPITAVVIRSSTNVFSGARTRLATMFHGLFLLISLITAGSLLQRIPLACLAALLIVVGFKLVDFKVFKKIYKEGKDQFIPFIITIVTIIFTDLLIGILVGLAVGVNYVLYFNFHSAIKAVRDGKNVLVVFSKDVSFLNKSNLKKILIDIKEGDSVLFDGARAQFIDQDIFTTLQEFKADADTRNIEVEFRYIVQRNISRKKKDGIV</sequence>
<feature type="transmembrane region" description="Helical" evidence="5">
    <location>
        <begin position="116"/>
        <end position="134"/>
    </location>
</feature>
<organism evidence="7 8">
    <name type="scientific">Dyadobacter psychrotolerans</name>
    <dbReference type="NCBI Taxonomy" id="2541721"/>
    <lineage>
        <taxon>Bacteria</taxon>
        <taxon>Pseudomonadati</taxon>
        <taxon>Bacteroidota</taxon>
        <taxon>Cytophagia</taxon>
        <taxon>Cytophagales</taxon>
        <taxon>Spirosomataceae</taxon>
        <taxon>Dyadobacter</taxon>
    </lineage>
</organism>
<comment type="subcellular location">
    <subcellularLocation>
        <location evidence="1">Membrane</location>
        <topology evidence="1">Multi-pass membrane protein</topology>
    </subcellularLocation>
</comment>
<evidence type="ECO:0000256" key="4">
    <source>
        <dbReference type="ARBA" id="ARBA00023136"/>
    </source>
</evidence>
<evidence type="ECO:0000256" key="3">
    <source>
        <dbReference type="ARBA" id="ARBA00022989"/>
    </source>
</evidence>
<evidence type="ECO:0000256" key="2">
    <source>
        <dbReference type="ARBA" id="ARBA00022692"/>
    </source>
</evidence>
<gene>
    <name evidence="7" type="ORF">E0F88_11275</name>
</gene>
<dbReference type="InterPro" id="IPR011547">
    <property type="entry name" value="SLC26A/SulP_dom"/>
</dbReference>
<feature type="transmembrane region" description="Helical" evidence="5">
    <location>
        <begin position="395"/>
        <end position="428"/>
    </location>
</feature>
<feature type="transmembrane region" description="Helical" evidence="5">
    <location>
        <begin position="163"/>
        <end position="186"/>
    </location>
</feature>
<feature type="transmembrane region" description="Helical" evidence="5">
    <location>
        <begin position="40"/>
        <end position="58"/>
    </location>
</feature>
<dbReference type="AlphaFoldDB" id="A0A4R5DZC8"/>
<dbReference type="PANTHER" id="PTHR11814">
    <property type="entry name" value="SULFATE TRANSPORTER"/>
    <property type="match status" value="1"/>
</dbReference>
<dbReference type="GO" id="GO:0016020">
    <property type="term" value="C:membrane"/>
    <property type="evidence" value="ECO:0007669"/>
    <property type="project" value="UniProtKB-SubCell"/>
</dbReference>
<feature type="transmembrane region" description="Helical" evidence="5">
    <location>
        <begin position="15"/>
        <end position="33"/>
    </location>
</feature>
<dbReference type="OrthoDB" id="9769739at2"/>
<accession>A0A4R5DZC8</accession>
<evidence type="ECO:0000259" key="6">
    <source>
        <dbReference type="Pfam" id="PF00916"/>
    </source>
</evidence>
<reference evidence="7 8" key="1">
    <citation type="submission" date="2019-03" db="EMBL/GenBank/DDBJ databases">
        <title>Dyadobacter AR-3-6 sp. nov., isolated from arctic soil.</title>
        <authorList>
            <person name="Chaudhary D.K."/>
        </authorList>
    </citation>
    <scope>NUCLEOTIDE SEQUENCE [LARGE SCALE GENOMIC DNA]</scope>
    <source>
        <strain evidence="7 8">AR-3-6</strain>
    </source>
</reference>
<evidence type="ECO:0000313" key="8">
    <source>
        <dbReference type="Proteomes" id="UP000294850"/>
    </source>
</evidence>
<name>A0A4R5DZC8_9BACT</name>
<dbReference type="RefSeq" id="WP_131958327.1">
    <property type="nucleotide sequence ID" value="NZ_SMFL01000003.1"/>
</dbReference>